<dbReference type="EMBL" id="BHZD01000001">
    <property type="protein sequence ID" value="GCD40622.1"/>
    <property type="molecule type" value="Genomic_DNA"/>
</dbReference>
<sequence length="568" mass="59875">MSAAVLPITFAPLAAAAPATGPAAPTGPTQPEIRVVSWNICGEAGGRRGEAGYCPHRNEPEQKAAQIKKLVDERQANVVMLQEVCGVAADSHLELLRAQLGDGWDVRHASGARPDGRTDCRGALSGDLGVALAVKGTITASSSANMLPADPSGQDRQTLPVLCASVQGWTTRVCTTHIAVGESERVAQQIKNVKAYLGTAANTGFILGGDFNRNAGADHMKPLTDSFERCIDGFTYHGWDRATQRHSLHKLDHFFADRTPGSSRFAACAVDTSRMDRSENEPTSGPPTGYSDHAPIFARLPGAPVPVPGDMSGDGKPDLVAVDDTGKLRLYPGLGDGRVTGGHRVIGTGGWSGASVTHRGDFTGDGREDLLARIGTGLWLYPNTGDGSLGDRVRIGRDWPADAQIVAAGDVTGDGHPDLVARYEDKLWLYAGDPADRPQLKPRVQIGDDGWAPMTLSAAGDATGDGHPDLFVRDTRDDKLWLYRGRSDNTFGDRTLYGTRGWGTRNRPLVTGAADANGDGVADLWATTADGSGTLLYYKGGTNSAGDPADGEAGVIGPTGWKRIQAIS</sequence>
<dbReference type="SUPFAM" id="SSF69318">
    <property type="entry name" value="Integrin alpha N-terminal domain"/>
    <property type="match status" value="1"/>
</dbReference>
<dbReference type="Gene3D" id="3.60.10.10">
    <property type="entry name" value="Endonuclease/exonuclease/phosphatase"/>
    <property type="match status" value="1"/>
</dbReference>
<dbReference type="InterPro" id="IPR005135">
    <property type="entry name" value="Endo/exonuclease/phosphatase"/>
</dbReference>
<dbReference type="Pfam" id="PF03372">
    <property type="entry name" value="Exo_endo_phos"/>
    <property type="match status" value="1"/>
</dbReference>
<dbReference type="InterPro" id="IPR028994">
    <property type="entry name" value="Integrin_alpha_N"/>
</dbReference>
<dbReference type="RefSeq" id="WP_246177110.1">
    <property type="nucleotide sequence ID" value="NZ_BHZD01000001.1"/>
</dbReference>
<evidence type="ECO:0000256" key="1">
    <source>
        <dbReference type="ARBA" id="ARBA00022729"/>
    </source>
</evidence>
<dbReference type="Proteomes" id="UP000286746">
    <property type="component" value="Unassembled WGS sequence"/>
</dbReference>
<dbReference type="Gene3D" id="2.130.10.130">
    <property type="entry name" value="Integrin alpha, N-terminal"/>
    <property type="match status" value="1"/>
</dbReference>
<feature type="domain" description="Endonuclease/exonuclease/phosphatase" evidence="3">
    <location>
        <begin position="36"/>
        <end position="293"/>
    </location>
</feature>
<evidence type="ECO:0000259" key="3">
    <source>
        <dbReference type="Pfam" id="PF03372"/>
    </source>
</evidence>
<dbReference type="PANTHER" id="PTHR44103:SF1">
    <property type="entry name" value="PROPROTEIN CONVERTASE P"/>
    <property type="match status" value="1"/>
</dbReference>
<keyword evidence="1 2" id="KW-0732">Signal</keyword>
<feature type="chain" id="PRO_5039406191" evidence="2">
    <location>
        <begin position="17"/>
        <end position="568"/>
    </location>
</feature>
<comment type="caution">
    <text evidence="4">The sequence shown here is derived from an EMBL/GenBank/DDBJ whole genome shotgun (WGS) entry which is preliminary data.</text>
</comment>
<keyword evidence="5" id="KW-1185">Reference proteome</keyword>
<accession>A0A401VU88</accession>
<protein>
    <submittedName>
        <fullName evidence="4">ATP/GTP-binding protein</fullName>
    </submittedName>
</protein>
<dbReference type="InterPro" id="IPR013517">
    <property type="entry name" value="FG-GAP"/>
</dbReference>
<evidence type="ECO:0000313" key="4">
    <source>
        <dbReference type="EMBL" id="GCD40622.1"/>
    </source>
</evidence>
<proteinExistence type="predicted"/>
<dbReference type="PANTHER" id="PTHR44103">
    <property type="entry name" value="PROPROTEIN CONVERTASE P"/>
    <property type="match status" value="1"/>
</dbReference>
<reference evidence="4 5" key="1">
    <citation type="submission" date="2018-11" db="EMBL/GenBank/DDBJ databases">
        <title>Whole genome sequence of Streptomyces paromomycinus NBRC 15454(T).</title>
        <authorList>
            <person name="Komaki H."/>
            <person name="Tamura T."/>
        </authorList>
    </citation>
    <scope>NUCLEOTIDE SEQUENCE [LARGE SCALE GENOMIC DNA]</scope>
    <source>
        <strain evidence="4 5">NBRC 15454</strain>
    </source>
</reference>
<dbReference type="Pfam" id="PF13517">
    <property type="entry name" value="FG-GAP_3"/>
    <property type="match status" value="2"/>
</dbReference>
<dbReference type="SUPFAM" id="SSF56219">
    <property type="entry name" value="DNase I-like"/>
    <property type="match status" value="1"/>
</dbReference>
<dbReference type="AlphaFoldDB" id="A0A401VU88"/>
<evidence type="ECO:0000256" key="2">
    <source>
        <dbReference type="SAM" id="SignalP"/>
    </source>
</evidence>
<gene>
    <name evidence="4" type="ORF">GKJPGBOP_00275</name>
</gene>
<dbReference type="InterPro" id="IPR036691">
    <property type="entry name" value="Endo/exonu/phosph_ase_sf"/>
</dbReference>
<evidence type="ECO:0000313" key="5">
    <source>
        <dbReference type="Proteomes" id="UP000286746"/>
    </source>
</evidence>
<feature type="signal peptide" evidence="2">
    <location>
        <begin position="1"/>
        <end position="16"/>
    </location>
</feature>
<name>A0A401VU88_STREY</name>
<dbReference type="GO" id="GO:0003824">
    <property type="term" value="F:catalytic activity"/>
    <property type="evidence" value="ECO:0007669"/>
    <property type="project" value="InterPro"/>
</dbReference>
<organism evidence="4 5">
    <name type="scientific">Streptomyces paromomycinus</name>
    <name type="common">Streptomyces rimosus subsp. paromomycinus</name>
    <dbReference type="NCBI Taxonomy" id="92743"/>
    <lineage>
        <taxon>Bacteria</taxon>
        <taxon>Bacillati</taxon>
        <taxon>Actinomycetota</taxon>
        <taxon>Actinomycetes</taxon>
        <taxon>Kitasatosporales</taxon>
        <taxon>Streptomycetaceae</taxon>
        <taxon>Streptomyces</taxon>
    </lineage>
</organism>